<reference evidence="2 3" key="1">
    <citation type="submission" date="2015-07" db="EMBL/GenBank/DDBJ databases">
        <title>Comparative genomics of the Sigatoka disease complex on banana suggests a link between parallel evolutionary changes in Pseudocercospora fijiensis and Pseudocercospora eumusae and increased virulence on the banana host.</title>
        <authorList>
            <person name="Chang T.-C."/>
            <person name="Salvucci A."/>
            <person name="Crous P.W."/>
            <person name="Stergiopoulos I."/>
        </authorList>
    </citation>
    <scope>NUCLEOTIDE SEQUENCE [LARGE SCALE GENOMIC DNA]</scope>
    <source>
        <strain evidence="2 3">CBS 116634</strain>
    </source>
</reference>
<protein>
    <submittedName>
        <fullName evidence="2">Uncharacterized protein</fullName>
    </submittedName>
</protein>
<evidence type="ECO:0000313" key="2">
    <source>
        <dbReference type="EMBL" id="KXT18663.1"/>
    </source>
</evidence>
<name>A0A139IVB9_9PEZI</name>
<feature type="region of interest" description="Disordered" evidence="1">
    <location>
        <begin position="291"/>
        <end position="315"/>
    </location>
</feature>
<evidence type="ECO:0000313" key="3">
    <source>
        <dbReference type="Proteomes" id="UP000073492"/>
    </source>
</evidence>
<gene>
    <name evidence="2" type="ORF">AC579_2681</name>
</gene>
<dbReference type="AlphaFoldDB" id="A0A139IVB9"/>
<sequence>MGHMACVARREPRRQLWQFRGTIGRERLSMMMYREVPSGSKATRGRSRGHPEDVTRPSRVFSQRSPFSTASHFLSVFHSVITGFVATISICIRNNASKTKSKATCTCACARLSLIVLSKHKYSAGPAILSYIYGPQEEQFDSAPHISQGQDKDFGSNGVEDPRFFQDLYELGLLSPGLEQGGHSAQAATPSAILTSTKGSRVVTPPSHNDFAFDGLTDIDDPPFPSLLVARGSALVQEDPASQICVEPCQYNQHVCLNCGHAPHILNVDLNALDMPSSPEAGSPMDLEANNHRAHNKQPPVRIDANPNPRPKAESVRPAAQIKCEWCEKEFRRQGDRDRHKHTACIYRPHNIPRFKHRCQASNCSFSHLRKDKLLLHVQRAHESKA</sequence>
<keyword evidence="3" id="KW-1185">Reference proteome</keyword>
<dbReference type="OrthoDB" id="5305647at2759"/>
<organism evidence="2 3">
    <name type="scientific">Pseudocercospora musae</name>
    <dbReference type="NCBI Taxonomy" id="113226"/>
    <lineage>
        <taxon>Eukaryota</taxon>
        <taxon>Fungi</taxon>
        <taxon>Dikarya</taxon>
        <taxon>Ascomycota</taxon>
        <taxon>Pezizomycotina</taxon>
        <taxon>Dothideomycetes</taxon>
        <taxon>Dothideomycetidae</taxon>
        <taxon>Mycosphaerellales</taxon>
        <taxon>Mycosphaerellaceae</taxon>
        <taxon>Pseudocercospora</taxon>
    </lineage>
</organism>
<proteinExistence type="predicted"/>
<feature type="region of interest" description="Disordered" evidence="1">
    <location>
        <begin position="37"/>
        <end position="58"/>
    </location>
</feature>
<comment type="caution">
    <text evidence="2">The sequence shown here is derived from an EMBL/GenBank/DDBJ whole genome shotgun (WGS) entry which is preliminary data.</text>
</comment>
<evidence type="ECO:0000256" key="1">
    <source>
        <dbReference type="SAM" id="MobiDB-lite"/>
    </source>
</evidence>
<dbReference type="EMBL" id="LFZO01000004">
    <property type="protein sequence ID" value="KXT18663.1"/>
    <property type="molecule type" value="Genomic_DNA"/>
</dbReference>
<accession>A0A139IVB9</accession>
<dbReference type="Proteomes" id="UP000073492">
    <property type="component" value="Unassembled WGS sequence"/>
</dbReference>